<evidence type="ECO:0000256" key="4">
    <source>
        <dbReference type="ARBA" id="ARBA00009845"/>
    </source>
</evidence>
<proteinExistence type="inferred from homology"/>
<name>A0ABW8M4T1_9ACTN</name>
<dbReference type="EC" id="4.2.1.33" evidence="10"/>
<dbReference type="HAMAP" id="MF_01031">
    <property type="entry name" value="LeuD_type1"/>
    <property type="match status" value="1"/>
</dbReference>
<gene>
    <name evidence="10 12" type="primary">leuD</name>
    <name evidence="12" type="ORF">ACI2L5_41840</name>
</gene>
<dbReference type="InterPro" id="IPR000573">
    <property type="entry name" value="AconitaseA/IPMdHydase_ssu_swvl"/>
</dbReference>
<keyword evidence="7 10" id="KW-0028">Amino-acid biosynthesis</keyword>
<dbReference type="NCBIfam" id="NF002458">
    <property type="entry name" value="PRK01641.1"/>
    <property type="match status" value="1"/>
</dbReference>
<evidence type="ECO:0000256" key="3">
    <source>
        <dbReference type="ARBA" id="ARBA00004729"/>
    </source>
</evidence>
<evidence type="ECO:0000259" key="11">
    <source>
        <dbReference type="Pfam" id="PF00694"/>
    </source>
</evidence>
<comment type="subunit">
    <text evidence="5 10">Heterodimer of LeuC and LeuD.</text>
</comment>
<comment type="pathway">
    <text evidence="3 10">Amino-acid biosynthesis; L-leucine biosynthesis; L-leucine from 3-methyl-2-oxobutanoate: step 2/4.</text>
</comment>
<dbReference type="GO" id="GO:0003861">
    <property type="term" value="F:3-isopropylmalate dehydratase activity"/>
    <property type="evidence" value="ECO:0007669"/>
    <property type="project" value="UniProtKB-EC"/>
</dbReference>
<keyword evidence="9 10" id="KW-0100">Branched-chain amino acid biosynthesis</keyword>
<comment type="similarity">
    <text evidence="4 10">Belongs to the LeuD family. LeuD type 1 subfamily.</text>
</comment>
<dbReference type="PANTHER" id="PTHR43345">
    <property type="entry name" value="3-ISOPROPYLMALATE DEHYDRATASE SMALL SUBUNIT 2-RELATED-RELATED"/>
    <property type="match status" value="1"/>
</dbReference>
<comment type="catalytic activity">
    <reaction evidence="1 10">
        <text>(2R,3S)-3-isopropylmalate = (2S)-2-isopropylmalate</text>
        <dbReference type="Rhea" id="RHEA:32287"/>
        <dbReference type="ChEBI" id="CHEBI:1178"/>
        <dbReference type="ChEBI" id="CHEBI:35121"/>
        <dbReference type="EC" id="4.2.1.33"/>
    </reaction>
</comment>
<keyword evidence="6 10" id="KW-0432">Leucine biosynthesis</keyword>
<evidence type="ECO:0000313" key="13">
    <source>
        <dbReference type="Proteomes" id="UP001620295"/>
    </source>
</evidence>
<reference evidence="12 13" key="1">
    <citation type="submission" date="2024-11" db="EMBL/GenBank/DDBJ databases">
        <title>The Natural Products Discovery Center: Release of the First 8490 Sequenced Strains for Exploring Actinobacteria Biosynthetic Diversity.</title>
        <authorList>
            <person name="Kalkreuter E."/>
            <person name="Kautsar S.A."/>
            <person name="Yang D."/>
            <person name="Bader C.D."/>
            <person name="Teijaro C.N."/>
            <person name="Fluegel L."/>
            <person name="Davis C.M."/>
            <person name="Simpson J.R."/>
            <person name="Lauterbach L."/>
            <person name="Steele A.D."/>
            <person name="Gui C."/>
            <person name="Meng S."/>
            <person name="Li G."/>
            <person name="Viehrig K."/>
            <person name="Ye F."/>
            <person name="Su P."/>
            <person name="Kiefer A.F."/>
            <person name="Nichols A."/>
            <person name="Cepeda A.J."/>
            <person name="Yan W."/>
            <person name="Fan B."/>
            <person name="Jiang Y."/>
            <person name="Adhikari A."/>
            <person name="Zheng C.-J."/>
            <person name="Schuster L."/>
            <person name="Cowan T.M."/>
            <person name="Smanski M.J."/>
            <person name="Chevrette M.G."/>
            <person name="De Carvalho L.P.S."/>
            <person name="Shen B."/>
        </authorList>
    </citation>
    <scope>NUCLEOTIDE SEQUENCE [LARGE SCALE GENOMIC DNA]</scope>
    <source>
        <strain evidence="12 13">NPDC020863</strain>
    </source>
</reference>
<evidence type="ECO:0000256" key="5">
    <source>
        <dbReference type="ARBA" id="ARBA00011271"/>
    </source>
</evidence>
<dbReference type="Gene3D" id="3.20.19.10">
    <property type="entry name" value="Aconitase, domain 4"/>
    <property type="match status" value="1"/>
</dbReference>
<dbReference type="PANTHER" id="PTHR43345:SF5">
    <property type="entry name" value="3-ISOPROPYLMALATE DEHYDRATASE SMALL SUBUNIT"/>
    <property type="match status" value="1"/>
</dbReference>
<dbReference type="NCBIfam" id="TIGR00171">
    <property type="entry name" value="leuD"/>
    <property type="match status" value="1"/>
</dbReference>
<dbReference type="InterPro" id="IPR033940">
    <property type="entry name" value="IPMI_Swivel"/>
</dbReference>
<evidence type="ECO:0000256" key="10">
    <source>
        <dbReference type="HAMAP-Rule" id="MF_01031"/>
    </source>
</evidence>
<evidence type="ECO:0000313" key="12">
    <source>
        <dbReference type="EMBL" id="MFK4271406.1"/>
    </source>
</evidence>
<evidence type="ECO:0000256" key="9">
    <source>
        <dbReference type="ARBA" id="ARBA00023304"/>
    </source>
</evidence>
<feature type="domain" description="Aconitase A/isopropylmalate dehydratase small subunit swivel" evidence="11">
    <location>
        <begin position="1"/>
        <end position="117"/>
    </location>
</feature>
<dbReference type="EMBL" id="JBJDQH010000018">
    <property type="protein sequence ID" value="MFK4271406.1"/>
    <property type="molecule type" value="Genomic_DNA"/>
</dbReference>
<sequence length="199" mass="22132">MKPFTTHEGRCVALRRDHVDTDQIVPAEFCKRLTKSGYNDALFAAWRTDPGFVLNRPEAAHASILLAGSNFGTGSSREHAVWALRDWGFVAVIASSFGDIFRRSAFKNGLMAVELPAEAVAELSDAVDTSPATTVVVDLVACEVRHGPRRYGFAVDERSRRLLLDGLDEIAVTLRREPEIAAYESRRRYWLPGLKEAEK</sequence>
<evidence type="ECO:0000256" key="6">
    <source>
        <dbReference type="ARBA" id="ARBA00022430"/>
    </source>
</evidence>
<dbReference type="SUPFAM" id="SSF52016">
    <property type="entry name" value="LeuD/IlvD-like"/>
    <property type="match status" value="1"/>
</dbReference>
<dbReference type="Proteomes" id="UP001620295">
    <property type="component" value="Unassembled WGS sequence"/>
</dbReference>
<comment type="caution">
    <text evidence="12">The sequence shown here is derived from an EMBL/GenBank/DDBJ whole genome shotgun (WGS) entry which is preliminary data.</text>
</comment>
<evidence type="ECO:0000256" key="7">
    <source>
        <dbReference type="ARBA" id="ARBA00022605"/>
    </source>
</evidence>
<dbReference type="InterPro" id="IPR015928">
    <property type="entry name" value="Aconitase/3IPM_dehydase_swvl"/>
</dbReference>
<dbReference type="RefSeq" id="WP_404748368.1">
    <property type="nucleotide sequence ID" value="NZ_JBJDQH010000018.1"/>
</dbReference>
<evidence type="ECO:0000256" key="2">
    <source>
        <dbReference type="ARBA" id="ARBA00002695"/>
    </source>
</evidence>
<organism evidence="12 13">
    <name type="scientific">Streptomyces milbemycinicus</name>
    <dbReference type="NCBI Taxonomy" id="476552"/>
    <lineage>
        <taxon>Bacteria</taxon>
        <taxon>Bacillati</taxon>
        <taxon>Actinomycetota</taxon>
        <taxon>Actinomycetes</taxon>
        <taxon>Kitasatosporales</taxon>
        <taxon>Streptomycetaceae</taxon>
        <taxon>Streptomyces</taxon>
    </lineage>
</organism>
<keyword evidence="8 10" id="KW-0456">Lyase</keyword>
<dbReference type="Pfam" id="PF00694">
    <property type="entry name" value="Aconitase_C"/>
    <property type="match status" value="1"/>
</dbReference>
<accession>A0ABW8M4T1</accession>
<evidence type="ECO:0000256" key="8">
    <source>
        <dbReference type="ARBA" id="ARBA00023239"/>
    </source>
</evidence>
<protein>
    <recommendedName>
        <fullName evidence="10">3-isopropylmalate dehydratase small subunit</fullName>
        <ecNumber evidence="10">4.2.1.33</ecNumber>
    </recommendedName>
    <alternativeName>
        <fullName evidence="10">Alpha-IPM isomerase</fullName>
        <shortName evidence="10">IPMI</shortName>
    </alternativeName>
    <alternativeName>
        <fullName evidence="10">Isopropylmalate isomerase</fullName>
    </alternativeName>
</protein>
<dbReference type="CDD" id="cd01577">
    <property type="entry name" value="IPMI_Swivel"/>
    <property type="match status" value="1"/>
</dbReference>
<keyword evidence="13" id="KW-1185">Reference proteome</keyword>
<evidence type="ECO:0000256" key="1">
    <source>
        <dbReference type="ARBA" id="ARBA00000491"/>
    </source>
</evidence>
<dbReference type="InterPro" id="IPR050075">
    <property type="entry name" value="LeuD"/>
</dbReference>
<comment type="function">
    <text evidence="2 10">Catalyzes the isomerization between 2-isopropylmalate and 3-isopropylmalate, via the formation of 2-isopropylmaleate.</text>
</comment>
<dbReference type="InterPro" id="IPR004431">
    <property type="entry name" value="3-IsopropMal_deHydase_ssu"/>
</dbReference>